<dbReference type="InterPro" id="IPR036052">
    <property type="entry name" value="TrpB-like_PALP_sf"/>
</dbReference>
<dbReference type="CDD" id="cd01562">
    <property type="entry name" value="Thr-dehyd"/>
    <property type="match status" value="1"/>
</dbReference>
<dbReference type="GO" id="GO:0006567">
    <property type="term" value="P:L-threonine catabolic process"/>
    <property type="evidence" value="ECO:0007669"/>
    <property type="project" value="TreeGrafter"/>
</dbReference>
<feature type="domain" description="ACT-like" evidence="13">
    <location>
        <begin position="432"/>
        <end position="508"/>
    </location>
</feature>
<comment type="cofactor">
    <cofactor evidence="2 12">
        <name>pyridoxal 5'-phosphate</name>
        <dbReference type="ChEBI" id="CHEBI:597326"/>
    </cofactor>
</comment>
<dbReference type="Gene3D" id="3.40.1020.10">
    <property type="entry name" value="Biosynthetic Threonine Deaminase, Domain 3"/>
    <property type="match status" value="1"/>
</dbReference>
<evidence type="ECO:0000259" key="13">
    <source>
        <dbReference type="PROSITE" id="PS51672"/>
    </source>
</evidence>
<dbReference type="InterPro" id="IPR001926">
    <property type="entry name" value="TrpB-like_PALP"/>
</dbReference>
<dbReference type="FunFam" id="3.40.1020.10:FF:000001">
    <property type="entry name" value="L-threonine dehydratase"/>
    <property type="match status" value="1"/>
</dbReference>
<dbReference type="SUPFAM" id="SSF53686">
    <property type="entry name" value="Tryptophan synthase beta subunit-like PLP-dependent enzymes"/>
    <property type="match status" value="1"/>
</dbReference>
<dbReference type="Proteomes" id="UP000249432">
    <property type="component" value="Unassembled WGS sequence"/>
</dbReference>
<evidence type="ECO:0000256" key="12">
    <source>
        <dbReference type="RuleBase" id="RU362012"/>
    </source>
</evidence>
<evidence type="ECO:0000256" key="5">
    <source>
        <dbReference type="ARBA" id="ARBA00011881"/>
    </source>
</evidence>
<keyword evidence="7 12" id="KW-0412">Isoleucine biosynthesis</keyword>
<dbReference type="GO" id="GO:0003941">
    <property type="term" value="F:L-serine ammonia-lyase activity"/>
    <property type="evidence" value="ECO:0007669"/>
    <property type="project" value="TreeGrafter"/>
</dbReference>
<gene>
    <name evidence="12 14" type="primary">ilvA</name>
    <name evidence="14" type="ORF">DI525_06795</name>
</gene>
<dbReference type="AlphaFoldDB" id="A0A2W5SNF0"/>
<dbReference type="SUPFAM" id="SSF55021">
    <property type="entry name" value="ACT-like"/>
    <property type="match status" value="2"/>
</dbReference>
<dbReference type="RefSeq" id="WP_303735003.1">
    <property type="nucleotide sequence ID" value="NZ_CAKZHK010000009.1"/>
</dbReference>
<dbReference type="CDD" id="cd04906">
    <property type="entry name" value="ACT_ThrD-I_1"/>
    <property type="match status" value="1"/>
</dbReference>
<feature type="domain" description="ACT-like" evidence="13">
    <location>
        <begin position="337"/>
        <end position="409"/>
    </location>
</feature>
<dbReference type="InterPro" id="IPR050147">
    <property type="entry name" value="Ser/Thr_Dehydratase"/>
</dbReference>
<dbReference type="NCBIfam" id="TIGR01124">
    <property type="entry name" value="ilvA_2Cterm"/>
    <property type="match status" value="1"/>
</dbReference>
<dbReference type="Pfam" id="PF00291">
    <property type="entry name" value="PALP"/>
    <property type="match status" value="1"/>
</dbReference>
<proteinExistence type="inferred from homology"/>
<comment type="similarity">
    <text evidence="4 12">Belongs to the serine/threonine dehydratase family.</text>
</comment>
<accession>A0A2W5SNF0</accession>
<comment type="subunit">
    <text evidence="5 12">Homotetramer.</text>
</comment>
<dbReference type="GO" id="GO:0004794">
    <property type="term" value="F:threonine deaminase activity"/>
    <property type="evidence" value="ECO:0007669"/>
    <property type="project" value="UniProtKB-UniRule"/>
</dbReference>
<keyword evidence="8" id="KW-0677">Repeat</keyword>
<evidence type="ECO:0000256" key="10">
    <source>
        <dbReference type="ARBA" id="ARBA00023239"/>
    </source>
</evidence>
<dbReference type="Pfam" id="PF00585">
    <property type="entry name" value="Thr_dehydrat_C"/>
    <property type="match status" value="2"/>
</dbReference>
<organism evidence="14 15">
    <name type="scientific">Corynebacterium kroppenstedtii</name>
    <dbReference type="NCBI Taxonomy" id="161879"/>
    <lineage>
        <taxon>Bacteria</taxon>
        <taxon>Bacillati</taxon>
        <taxon>Actinomycetota</taxon>
        <taxon>Actinomycetes</taxon>
        <taxon>Mycobacteriales</taxon>
        <taxon>Corynebacteriaceae</taxon>
        <taxon>Corynebacterium</taxon>
    </lineage>
</organism>
<evidence type="ECO:0000256" key="6">
    <source>
        <dbReference type="ARBA" id="ARBA00022605"/>
    </source>
</evidence>
<dbReference type="FunFam" id="3.40.50.1100:FF:000008">
    <property type="entry name" value="L-threonine dehydratase"/>
    <property type="match status" value="1"/>
</dbReference>
<evidence type="ECO:0000256" key="11">
    <source>
        <dbReference type="ARBA" id="ARBA00023304"/>
    </source>
</evidence>
<sequence>MSPAQNPHPSNSDYLSLVVRAPVYDAAERTPLEPMPRMSQRLGNDVYVKREDTQPVHSFKVRGAYARMAALTDDEKRRGVVTASAGNHAQGIALSGSIMDVSALIVMPTMTPQIKVDAVRNFGGEVLLFGDNFDEAKERASEIAQSEGRVFVPPFDDPHVIAGQGTIGLEIFQQASTVDRVFVPVGGGGLAAGVAVVLKQLNPRISVIGVEPEGSACLTAAMKAGEPVTLDRVSLYAEGVAVARIGDETFRVCRDNLDEVITVNSDEISAAVKDIFDDTRAVAEPSGAVALAGLKTYVTTHGVHGETLAHVLSGANLNFHGLRYISERAELGEHGEALLGVTIPERKGAFLEFCQVLGGRSVTDFNYRVDDHDRARIFVGVQLHEGDQERDDIIADLQERSYDVVDLSSDDAAKEHVRYMIGGRAPRHFNERVFSIQFPEHPGALLHFLKVLGAHWNISLFHYRSHGMDYGRVLCGFDDTENPAGDGSDDDFDHHMQELGYQFKEVTDSVGYTYFLKS</sequence>
<evidence type="ECO:0000313" key="15">
    <source>
        <dbReference type="Proteomes" id="UP000249432"/>
    </source>
</evidence>
<evidence type="ECO:0000256" key="4">
    <source>
        <dbReference type="ARBA" id="ARBA00010869"/>
    </source>
</evidence>
<evidence type="ECO:0000256" key="8">
    <source>
        <dbReference type="ARBA" id="ARBA00022737"/>
    </source>
</evidence>
<evidence type="ECO:0000256" key="2">
    <source>
        <dbReference type="ARBA" id="ARBA00001933"/>
    </source>
</evidence>
<evidence type="ECO:0000256" key="1">
    <source>
        <dbReference type="ARBA" id="ARBA00001274"/>
    </source>
</evidence>
<dbReference type="Gene3D" id="3.40.50.1100">
    <property type="match status" value="2"/>
</dbReference>
<dbReference type="InterPro" id="IPR045865">
    <property type="entry name" value="ACT-like_dom_sf"/>
</dbReference>
<keyword evidence="9 12" id="KW-0663">Pyridoxal phosphate</keyword>
<keyword evidence="11 12" id="KW-0100">Branched-chain amino acid biosynthesis</keyword>
<dbReference type="PANTHER" id="PTHR48078">
    <property type="entry name" value="THREONINE DEHYDRATASE, MITOCHONDRIAL-RELATED"/>
    <property type="match status" value="1"/>
</dbReference>
<keyword evidence="6 12" id="KW-0028">Amino-acid biosynthesis</keyword>
<reference evidence="14 15" key="1">
    <citation type="submission" date="2017-08" db="EMBL/GenBank/DDBJ databases">
        <title>Infants hospitalized years apart are colonized by the same room-sourced microbial strains.</title>
        <authorList>
            <person name="Brooks B."/>
            <person name="Olm M.R."/>
            <person name="Firek B.A."/>
            <person name="Baker R."/>
            <person name="Thomas B.C."/>
            <person name="Morowitz M.J."/>
            <person name="Banfield J.F."/>
        </authorList>
    </citation>
    <scope>NUCLEOTIDE SEQUENCE [LARGE SCALE GENOMIC DNA]</scope>
    <source>
        <strain evidence="14">S2_003_000_R1_3</strain>
    </source>
</reference>
<dbReference type="InterPro" id="IPR038110">
    <property type="entry name" value="TD_ACT-like_sf"/>
</dbReference>
<dbReference type="PANTHER" id="PTHR48078:SF11">
    <property type="entry name" value="THREONINE DEHYDRATASE, MITOCHONDRIAL"/>
    <property type="match status" value="1"/>
</dbReference>
<comment type="catalytic activity">
    <reaction evidence="1 12">
        <text>L-threonine = 2-oxobutanoate + NH4(+)</text>
        <dbReference type="Rhea" id="RHEA:22108"/>
        <dbReference type="ChEBI" id="CHEBI:16763"/>
        <dbReference type="ChEBI" id="CHEBI:28938"/>
        <dbReference type="ChEBI" id="CHEBI:57926"/>
        <dbReference type="EC" id="4.3.1.19"/>
    </reaction>
</comment>
<protein>
    <recommendedName>
        <fullName evidence="12">L-threonine dehydratase</fullName>
        <ecNumber evidence="12">4.3.1.19</ecNumber>
    </recommendedName>
    <alternativeName>
        <fullName evidence="12">Threonine deaminase</fullName>
    </alternativeName>
</protein>
<evidence type="ECO:0000256" key="7">
    <source>
        <dbReference type="ARBA" id="ARBA00022624"/>
    </source>
</evidence>
<dbReference type="EMBL" id="QFRA01000016">
    <property type="protein sequence ID" value="PZR04462.1"/>
    <property type="molecule type" value="Genomic_DNA"/>
</dbReference>
<dbReference type="InterPro" id="IPR001721">
    <property type="entry name" value="TD_ACT-like"/>
</dbReference>
<keyword evidence="10 12" id="KW-0456">Lyase</keyword>
<dbReference type="PROSITE" id="PS51672">
    <property type="entry name" value="ACT_LIKE"/>
    <property type="match status" value="2"/>
</dbReference>
<dbReference type="GO" id="GO:0006565">
    <property type="term" value="P:L-serine catabolic process"/>
    <property type="evidence" value="ECO:0007669"/>
    <property type="project" value="TreeGrafter"/>
</dbReference>
<dbReference type="GO" id="GO:0009097">
    <property type="term" value="P:isoleucine biosynthetic process"/>
    <property type="evidence" value="ECO:0007669"/>
    <property type="project" value="UniProtKB-UniRule"/>
</dbReference>
<dbReference type="InterPro" id="IPR005787">
    <property type="entry name" value="Thr_deHydtase_biosynth"/>
</dbReference>
<dbReference type="UniPathway" id="UPA00047">
    <property type="reaction ID" value="UER00054"/>
</dbReference>
<comment type="pathway">
    <text evidence="3 12">Amino-acid biosynthesis; L-isoleucine biosynthesis; 2-oxobutanoate from L-threonine: step 1/1.</text>
</comment>
<name>A0A2W5SNF0_9CORY</name>
<dbReference type="EC" id="4.3.1.19" evidence="12"/>
<dbReference type="CDD" id="cd04907">
    <property type="entry name" value="ACT_ThrD-I_2"/>
    <property type="match status" value="1"/>
</dbReference>
<comment type="function">
    <text evidence="12">Catalyzes the anaerobic formation of alpha-ketobutyrate and ammonia from threonine in a two-step reaction. The first step involved a dehydration of threonine and a production of enamine intermediates (aminocrotonate), which tautomerizes to its imine form (iminobutyrate). Both intermediates are unstable and short-lived. The second step is the nonenzymatic hydrolysis of the enamine/imine intermediates to form 2-ketobutyrate and free ammonia. In the low water environment of the cell, the second step is accelerated by RidA.</text>
</comment>
<dbReference type="NCBIfam" id="NF006674">
    <property type="entry name" value="PRK09224.1"/>
    <property type="match status" value="1"/>
</dbReference>
<evidence type="ECO:0000256" key="3">
    <source>
        <dbReference type="ARBA" id="ARBA00004810"/>
    </source>
</evidence>
<evidence type="ECO:0000313" key="14">
    <source>
        <dbReference type="EMBL" id="PZR04462.1"/>
    </source>
</evidence>
<comment type="caution">
    <text evidence="14">The sequence shown here is derived from an EMBL/GenBank/DDBJ whole genome shotgun (WGS) entry which is preliminary data.</text>
</comment>
<evidence type="ECO:0000256" key="9">
    <source>
        <dbReference type="ARBA" id="ARBA00022898"/>
    </source>
</evidence>